<evidence type="ECO:0000313" key="3">
    <source>
        <dbReference type="Proteomes" id="UP001500503"/>
    </source>
</evidence>
<keyword evidence="3" id="KW-1185">Reference proteome</keyword>
<evidence type="ECO:0000256" key="1">
    <source>
        <dbReference type="ARBA" id="ARBA00008799"/>
    </source>
</evidence>
<dbReference type="EMBL" id="BAABHF010000007">
    <property type="protein sequence ID" value="GAA4482316.1"/>
    <property type="molecule type" value="Genomic_DNA"/>
</dbReference>
<dbReference type="Gene3D" id="3.40.50.2000">
    <property type="entry name" value="Glycogen Phosphorylase B"/>
    <property type="match status" value="2"/>
</dbReference>
<accession>A0ABP8P808</accession>
<dbReference type="PANTHER" id="PTHR10788:SF106">
    <property type="entry name" value="BCDNA.GH08860"/>
    <property type="match status" value="1"/>
</dbReference>
<reference evidence="3" key="1">
    <citation type="journal article" date="2019" name="Int. J. Syst. Evol. Microbiol.">
        <title>The Global Catalogue of Microorganisms (GCM) 10K type strain sequencing project: providing services to taxonomists for standard genome sequencing and annotation.</title>
        <authorList>
            <consortium name="The Broad Institute Genomics Platform"/>
            <consortium name="The Broad Institute Genome Sequencing Center for Infectious Disease"/>
            <person name="Wu L."/>
            <person name="Ma J."/>
        </authorList>
    </citation>
    <scope>NUCLEOTIDE SEQUENCE [LARGE SCALE GENOMIC DNA]</scope>
    <source>
        <strain evidence="3">JCM 17933</strain>
    </source>
</reference>
<dbReference type="PANTHER" id="PTHR10788">
    <property type="entry name" value="TREHALOSE-6-PHOSPHATE SYNTHASE"/>
    <property type="match status" value="1"/>
</dbReference>
<name>A0ABP8P808_9ACTN</name>
<evidence type="ECO:0000313" key="2">
    <source>
        <dbReference type="EMBL" id="GAA4482316.1"/>
    </source>
</evidence>
<gene>
    <name evidence="2" type="ORF">GCM10023191_002360</name>
</gene>
<proteinExistence type="inferred from homology"/>
<organism evidence="2 3">
    <name type="scientific">Actinoallomurus oryzae</name>
    <dbReference type="NCBI Taxonomy" id="502180"/>
    <lineage>
        <taxon>Bacteria</taxon>
        <taxon>Bacillati</taxon>
        <taxon>Actinomycetota</taxon>
        <taxon>Actinomycetes</taxon>
        <taxon>Streptosporangiales</taxon>
        <taxon>Thermomonosporaceae</taxon>
        <taxon>Actinoallomurus</taxon>
    </lineage>
</organism>
<sequence>MIVVSDRGPRALTADGRVVERNGSVTKLLARQLARVGEPATWMAPTTGELHRWPDRLDELSRCPGAPSARHVPIQVSPEAYHGYYLMAGARMLWMALHALETRAAGGPATERAVADYAGVNAAVADAVTASASPDEPVLVQDYQLALVPGMLRERGFTGPISFFLHTAFDAGSFTRLGSGLADDWLRSLCTADVLFFQDRRWRDGFQEAVRHRLGEGRAGPPPLPRLRVRPVTLGRADVAALRASRPAGEPPELAWDARRVNALFVGRLDPAKNVERCVVAFEDLLRGRPDLAGTVRLTLLLVPSRESLPEYAEYAGRVTGHCDRVRHRFPGSLHVVSGDDQGRALWAMTHADVVVANSVRDGGNLAVQEAVGLNERGCRLVISSGLGVAELLRNGAHVIADPCSVEETRSALGAAVDVAAGPDGRDAPESRLAAAREALDRCHPEAWLASQLESCREAVSCGSGHR</sequence>
<dbReference type="Pfam" id="PF00982">
    <property type="entry name" value="Glyco_transf_20"/>
    <property type="match status" value="2"/>
</dbReference>
<dbReference type="RefSeq" id="WP_345456104.1">
    <property type="nucleotide sequence ID" value="NZ_BAABHF010000007.1"/>
</dbReference>
<dbReference type="SUPFAM" id="SSF53756">
    <property type="entry name" value="UDP-Glycosyltransferase/glycogen phosphorylase"/>
    <property type="match status" value="1"/>
</dbReference>
<dbReference type="Proteomes" id="UP001500503">
    <property type="component" value="Unassembled WGS sequence"/>
</dbReference>
<protein>
    <submittedName>
        <fullName evidence="2">Trehalose-6-phosphate synthase</fullName>
    </submittedName>
</protein>
<dbReference type="InterPro" id="IPR001830">
    <property type="entry name" value="Glyco_trans_20"/>
</dbReference>
<comment type="caution">
    <text evidence="2">The sequence shown here is derived from an EMBL/GenBank/DDBJ whole genome shotgun (WGS) entry which is preliminary data.</text>
</comment>
<comment type="similarity">
    <text evidence="1">Belongs to the glycosyltransferase 20 family.</text>
</comment>